<dbReference type="GO" id="GO:0043165">
    <property type="term" value="P:Gram-negative-bacterium-type cell outer membrane assembly"/>
    <property type="evidence" value="ECO:0007669"/>
    <property type="project" value="InterPro"/>
</dbReference>
<dbReference type="Proteomes" id="UP001060336">
    <property type="component" value="Chromosome"/>
</dbReference>
<reference evidence="1" key="1">
    <citation type="submission" date="2022-08" db="EMBL/GenBank/DDBJ databases">
        <title>Nisaea acidiphila sp. nov., isolated from a marine algal debris and emended description of the genus Nisaea Urios et al. 2008.</title>
        <authorList>
            <person name="Kwon K."/>
        </authorList>
    </citation>
    <scope>NUCLEOTIDE SEQUENCE</scope>
    <source>
        <strain evidence="1">MEBiC11861</strain>
    </source>
</reference>
<organism evidence="1 2">
    <name type="scientific">Nisaea acidiphila</name>
    <dbReference type="NCBI Taxonomy" id="1862145"/>
    <lineage>
        <taxon>Bacteria</taxon>
        <taxon>Pseudomonadati</taxon>
        <taxon>Pseudomonadota</taxon>
        <taxon>Alphaproteobacteria</taxon>
        <taxon>Rhodospirillales</taxon>
        <taxon>Thalassobaculaceae</taxon>
        <taxon>Nisaea</taxon>
    </lineage>
</organism>
<dbReference type="EMBL" id="CP102480">
    <property type="protein sequence ID" value="UUX47947.1"/>
    <property type="molecule type" value="Genomic_DNA"/>
</dbReference>
<protein>
    <submittedName>
        <fullName evidence="1">LPS assembly lipoprotein LptE</fullName>
    </submittedName>
</protein>
<evidence type="ECO:0000313" key="1">
    <source>
        <dbReference type="EMBL" id="UUX47947.1"/>
    </source>
</evidence>
<evidence type="ECO:0000313" key="2">
    <source>
        <dbReference type="Proteomes" id="UP001060336"/>
    </source>
</evidence>
<dbReference type="InterPro" id="IPR007485">
    <property type="entry name" value="LPS_assembly_LptE"/>
</dbReference>
<keyword evidence="1" id="KW-0449">Lipoprotein</keyword>
<keyword evidence="2" id="KW-1185">Reference proteome</keyword>
<name>A0A9J7AJV3_9PROT</name>
<sequence length="130" mass="14692">MIKISPIPDRAGQLLRNSLRDKLTPRGVPSQPRYRLDIGLNETRTNLVILKDATSTYSKLRMVATFALVDLQTGKPVQRGQSESTTTFNRVDSDFADLAAEKDARRRAADEISEDIRLRLGLYFNRLRGT</sequence>
<dbReference type="KEGG" id="naci:NUH88_11000"/>
<dbReference type="RefSeq" id="WP_257766456.1">
    <property type="nucleotide sequence ID" value="NZ_CP102480.1"/>
</dbReference>
<accession>A0A9J7AJV3</accession>
<dbReference type="GO" id="GO:0019867">
    <property type="term" value="C:outer membrane"/>
    <property type="evidence" value="ECO:0007669"/>
    <property type="project" value="InterPro"/>
</dbReference>
<dbReference type="AlphaFoldDB" id="A0A9J7AJV3"/>
<gene>
    <name evidence="1" type="primary">lptE</name>
    <name evidence="1" type="ORF">NUH88_11000</name>
</gene>
<dbReference type="Gene3D" id="3.30.160.150">
    <property type="entry name" value="Lipoprotein like domain"/>
    <property type="match status" value="1"/>
</dbReference>
<dbReference type="Pfam" id="PF04390">
    <property type="entry name" value="LptE"/>
    <property type="match status" value="1"/>
</dbReference>
<proteinExistence type="predicted"/>